<protein>
    <submittedName>
        <fullName evidence="9">PTS sugar transporter subunit IIB</fullName>
    </submittedName>
</protein>
<sequence>MKKILLVCSAGMSTSLLVSKMKKYAIENNFDTKIEAVAIDAADRVIENEKIEVVLFGPQVRFVLDKFKIKYPNLKMDVIPMQDYGLMNGENVFKQALKLNGED</sequence>
<dbReference type="RefSeq" id="WP_134710720.1">
    <property type="nucleotide sequence ID" value="NZ_CP119081.1"/>
</dbReference>
<dbReference type="Proteomes" id="UP000297454">
    <property type="component" value="Unassembled WGS sequence"/>
</dbReference>
<keyword evidence="3 9" id="KW-0762">Sugar transport</keyword>
<dbReference type="OrthoDB" id="9808134at2"/>
<evidence type="ECO:0000256" key="3">
    <source>
        <dbReference type="ARBA" id="ARBA00022597"/>
    </source>
</evidence>
<keyword evidence="2" id="KW-0597">Phosphoprotein</keyword>
<evidence type="ECO:0000256" key="1">
    <source>
        <dbReference type="ARBA" id="ARBA00022448"/>
    </source>
</evidence>
<evidence type="ECO:0000256" key="6">
    <source>
        <dbReference type="ARBA" id="ARBA00022777"/>
    </source>
</evidence>
<dbReference type="InterPro" id="IPR013012">
    <property type="entry name" value="PTS_EIIB_3"/>
</dbReference>
<dbReference type="InterPro" id="IPR051819">
    <property type="entry name" value="PTS_sugar-specific_EIIB"/>
</dbReference>
<dbReference type="InterPro" id="IPR003501">
    <property type="entry name" value="PTS_EIIB_2/3"/>
</dbReference>
<evidence type="ECO:0000259" key="8">
    <source>
        <dbReference type="PROSITE" id="PS51100"/>
    </source>
</evidence>
<dbReference type="CDD" id="cd05564">
    <property type="entry name" value="PTS_IIB_chitobiose_lichenan"/>
    <property type="match status" value="1"/>
</dbReference>
<dbReference type="PROSITE" id="PS51100">
    <property type="entry name" value="PTS_EIIB_TYPE_3"/>
    <property type="match status" value="1"/>
</dbReference>
<organism evidence="9 10">
    <name type="scientific">Helcococcus ovis</name>
    <dbReference type="NCBI Taxonomy" id="72026"/>
    <lineage>
        <taxon>Bacteria</taxon>
        <taxon>Bacillati</taxon>
        <taxon>Bacillota</taxon>
        <taxon>Tissierellia</taxon>
        <taxon>Tissierellales</taxon>
        <taxon>Peptoniphilaceae</taxon>
        <taxon>Helcococcus</taxon>
    </lineage>
</organism>
<keyword evidence="5" id="KW-0598">Phosphotransferase system</keyword>
<dbReference type="GO" id="GO:0008982">
    <property type="term" value="F:protein-N(PI)-phosphohistidine-sugar phosphotransferase activity"/>
    <property type="evidence" value="ECO:0007669"/>
    <property type="project" value="InterPro"/>
</dbReference>
<dbReference type="SUPFAM" id="SSF52794">
    <property type="entry name" value="PTS system IIB component-like"/>
    <property type="match status" value="1"/>
</dbReference>
<evidence type="ECO:0000256" key="7">
    <source>
        <dbReference type="PROSITE-ProRule" id="PRU00423"/>
    </source>
</evidence>
<evidence type="ECO:0000256" key="5">
    <source>
        <dbReference type="ARBA" id="ARBA00022683"/>
    </source>
</evidence>
<dbReference type="Gene3D" id="3.40.50.2300">
    <property type="match status" value="1"/>
</dbReference>
<evidence type="ECO:0000256" key="4">
    <source>
        <dbReference type="ARBA" id="ARBA00022679"/>
    </source>
</evidence>
<dbReference type="GO" id="GO:0009401">
    <property type="term" value="P:phosphoenolpyruvate-dependent sugar phosphotransferase system"/>
    <property type="evidence" value="ECO:0007669"/>
    <property type="project" value="UniProtKB-KW"/>
</dbReference>
<dbReference type="GO" id="GO:0016301">
    <property type="term" value="F:kinase activity"/>
    <property type="evidence" value="ECO:0007669"/>
    <property type="project" value="UniProtKB-KW"/>
</dbReference>
<keyword evidence="6" id="KW-0418">Kinase</keyword>
<dbReference type="AlphaFoldDB" id="A0A4R9C105"/>
<evidence type="ECO:0000313" key="9">
    <source>
        <dbReference type="EMBL" id="TFF64635.1"/>
    </source>
</evidence>
<dbReference type="PANTHER" id="PTHR34581:SF2">
    <property type="entry name" value="PTS SYSTEM N,N'-DIACETYLCHITOBIOSE-SPECIFIC EIIB COMPONENT"/>
    <property type="match status" value="1"/>
</dbReference>
<dbReference type="Pfam" id="PF02302">
    <property type="entry name" value="PTS_IIB"/>
    <property type="match status" value="1"/>
</dbReference>
<feature type="modified residue" description="Phosphocysteine; by EIIA" evidence="7">
    <location>
        <position position="8"/>
    </location>
</feature>
<keyword evidence="10" id="KW-1185">Reference proteome</keyword>
<gene>
    <name evidence="9" type="ORF">EQF91_07450</name>
</gene>
<feature type="domain" description="PTS EIIB type-3" evidence="8">
    <location>
        <begin position="1"/>
        <end position="103"/>
    </location>
</feature>
<evidence type="ECO:0000313" key="10">
    <source>
        <dbReference type="Proteomes" id="UP000297454"/>
    </source>
</evidence>
<dbReference type="GeneID" id="97030957"/>
<keyword evidence="4" id="KW-0808">Transferase</keyword>
<keyword evidence="1" id="KW-0813">Transport</keyword>
<proteinExistence type="predicted"/>
<comment type="caution">
    <text evidence="9">The sequence shown here is derived from an EMBL/GenBank/DDBJ whole genome shotgun (WGS) entry which is preliminary data.</text>
</comment>
<dbReference type="EMBL" id="SCFR01000032">
    <property type="protein sequence ID" value="TFF64635.1"/>
    <property type="molecule type" value="Genomic_DNA"/>
</dbReference>
<dbReference type="InterPro" id="IPR036095">
    <property type="entry name" value="PTS_EIIB-like_sf"/>
</dbReference>
<accession>A0A4R9C105</accession>
<reference evidence="9 10" key="1">
    <citation type="submission" date="2019-01" db="EMBL/GenBank/DDBJ databases">
        <title>Draft Genome Sequences of Helcococcus ovis Strains Isolated from the Uterus and Vagina of Dairy Cows with Metritis.</title>
        <authorList>
            <person name="Cunha F."/>
            <person name="Jeon S.J."/>
            <person name="Kutzer P."/>
            <person name="Galvao K.N."/>
        </authorList>
    </citation>
    <scope>NUCLEOTIDE SEQUENCE [LARGE SCALE GENOMIC DNA]</scope>
    <source>
        <strain evidence="9 10">KG-37</strain>
    </source>
</reference>
<name>A0A4R9C105_9FIRM</name>
<dbReference type="PANTHER" id="PTHR34581">
    <property type="entry name" value="PTS SYSTEM N,N'-DIACETYLCHITOBIOSE-SPECIFIC EIIB COMPONENT"/>
    <property type="match status" value="1"/>
</dbReference>
<evidence type="ECO:0000256" key="2">
    <source>
        <dbReference type="ARBA" id="ARBA00022553"/>
    </source>
</evidence>